<keyword evidence="12" id="KW-1185">Reference proteome</keyword>
<dbReference type="NCBIfam" id="TIGR01330">
    <property type="entry name" value="bisphos_HAL2"/>
    <property type="match status" value="1"/>
</dbReference>
<protein>
    <recommendedName>
        <fullName evidence="3">3'(2'),5'-bisphosphate nucleotidase</fullName>
        <ecNumber evidence="3">3.1.3.7</ecNumber>
    </recommendedName>
</protein>
<dbReference type="InterPro" id="IPR020550">
    <property type="entry name" value="Inositol_monophosphatase_CS"/>
</dbReference>
<comment type="catalytic activity">
    <reaction evidence="9">
        <text>3'-phosphoadenylyl sulfate + H2O = adenosine 5'-phosphosulfate + phosphate</text>
        <dbReference type="Rhea" id="RHEA:77639"/>
        <dbReference type="ChEBI" id="CHEBI:15377"/>
        <dbReference type="ChEBI" id="CHEBI:43474"/>
        <dbReference type="ChEBI" id="CHEBI:58243"/>
        <dbReference type="ChEBI" id="CHEBI:58339"/>
        <dbReference type="EC" id="3.1.3.7"/>
    </reaction>
    <physiologicalReaction direction="left-to-right" evidence="9">
        <dbReference type="Rhea" id="RHEA:77640"/>
    </physiologicalReaction>
</comment>
<dbReference type="EC" id="3.1.3.7" evidence="3"/>
<dbReference type="InterPro" id="IPR051090">
    <property type="entry name" value="Inositol_monoP_superfamily"/>
</dbReference>
<feature type="binding site" evidence="10">
    <location>
        <position position="134"/>
    </location>
    <ligand>
        <name>Mg(2+)</name>
        <dbReference type="ChEBI" id="CHEBI:18420"/>
        <label>1</label>
        <note>catalytic</note>
    </ligand>
</feature>
<evidence type="ECO:0000256" key="1">
    <source>
        <dbReference type="ARBA" id="ARBA00001946"/>
    </source>
</evidence>
<evidence type="ECO:0000256" key="10">
    <source>
        <dbReference type="PIRSR" id="PIRSR600760-2"/>
    </source>
</evidence>
<keyword evidence="6 10" id="KW-0460">Magnesium</keyword>
<dbReference type="InterPro" id="IPR000760">
    <property type="entry name" value="Inositol_monophosphatase-like"/>
</dbReference>
<dbReference type="EMBL" id="DF820466">
    <property type="protein sequence ID" value="GAK57503.1"/>
    <property type="molecule type" value="Genomic_DNA"/>
</dbReference>
<feature type="binding site" evidence="10">
    <location>
        <position position="76"/>
    </location>
    <ligand>
        <name>Mg(2+)</name>
        <dbReference type="ChEBI" id="CHEBI:18420"/>
        <label>1</label>
        <note>catalytic</note>
    </ligand>
</feature>
<organism evidence="11">
    <name type="scientific">Vecturithrix granuli</name>
    <dbReference type="NCBI Taxonomy" id="1499967"/>
    <lineage>
        <taxon>Bacteria</taxon>
        <taxon>Candidatus Moduliflexota</taxon>
        <taxon>Candidatus Vecturitrichia</taxon>
        <taxon>Candidatus Vecturitrichales</taxon>
        <taxon>Candidatus Vecturitrichaceae</taxon>
        <taxon>Candidatus Vecturithrix</taxon>
    </lineage>
</organism>
<dbReference type="GO" id="GO:0046872">
    <property type="term" value="F:metal ion binding"/>
    <property type="evidence" value="ECO:0007669"/>
    <property type="project" value="UniProtKB-KW"/>
</dbReference>
<evidence type="ECO:0000256" key="4">
    <source>
        <dbReference type="ARBA" id="ARBA00022723"/>
    </source>
</evidence>
<dbReference type="Pfam" id="PF00459">
    <property type="entry name" value="Inositol_P"/>
    <property type="match status" value="1"/>
</dbReference>
<evidence type="ECO:0000256" key="2">
    <source>
        <dbReference type="ARBA" id="ARBA00009759"/>
    </source>
</evidence>
<feature type="binding site" evidence="10">
    <location>
        <position position="133"/>
    </location>
    <ligand>
        <name>Mg(2+)</name>
        <dbReference type="ChEBI" id="CHEBI:18420"/>
        <label>1</label>
        <note>catalytic</note>
    </ligand>
</feature>
<dbReference type="FunFam" id="3.40.190.80:FF:000003">
    <property type="entry name" value="PAP-specific phosphatase HAL2-like"/>
    <property type="match status" value="1"/>
</dbReference>
<reference evidence="11" key="1">
    <citation type="journal article" date="2015" name="PeerJ">
        <title>First genomic representation of candidate bacterial phylum KSB3 points to enhanced environmental sensing as a trigger of wastewater bulking.</title>
        <authorList>
            <person name="Sekiguchi Y."/>
            <person name="Ohashi A."/>
            <person name="Parks D.H."/>
            <person name="Yamauchi T."/>
            <person name="Tyson G.W."/>
            <person name="Hugenholtz P."/>
        </authorList>
    </citation>
    <scope>NUCLEOTIDE SEQUENCE [LARGE SCALE GENOMIC DNA]</scope>
</reference>
<dbReference type="InterPro" id="IPR020583">
    <property type="entry name" value="Inositol_monoP_metal-BS"/>
</dbReference>
<dbReference type="PROSITE" id="PS00630">
    <property type="entry name" value="IMP_2"/>
    <property type="match status" value="1"/>
</dbReference>
<dbReference type="PRINTS" id="PR00377">
    <property type="entry name" value="IMPHPHTASES"/>
</dbReference>
<dbReference type="GO" id="GO:0000103">
    <property type="term" value="P:sulfate assimilation"/>
    <property type="evidence" value="ECO:0007669"/>
    <property type="project" value="TreeGrafter"/>
</dbReference>
<dbReference type="PANTHER" id="PTHR43200:SF6">
    <property type="entry name" value="3'(2'),5'-BISPHOSPHATE NUCLEOTIDASE"/>
    <property type="match status" value="1"/>
</dbReference>
<feature type="binding site" evidence="10">
    <location>
        <position position="278"/>
    </location>
    <ligand>
        <name>Mg(2+)</name>
        <dbReference type="ChEBI" id="CHEBI:18420"/>
        <label>1</label>
        <note>catalytic</note>
    </ligand>
</feature>
<sequence length="337" mass="36732">MSTQRFTYTYAHERQVAIEAVVKACRLCRAIQSNLTAEHKISKADTSPVTVADFGSQALIVSHLLRAFLQDAIVGEESATLLRQPEQASLKAHVVNLVNRIDPHLNETEMLDAIDYGAQTCDFTQRYWTLDPIDGTKGFLRGDQYAVALALIEHGEPVVGVLGCPNLLLNPAQPEQGQGCLLTAVKGQGAAIYTLEGTRTHSISVAPVSEPSQARFCDSVEAAHASHAEHAKIAELLGITTPSYRIDSQCKYAIVARGEASIYLRISPTPNYRSWIWDHAAGTIVVQEAGGKVTDMDGYPLDFSLGRKLFKNSGVIATNGLLHEIVLGAIRQMIKRR</sequence>
<dbReference type="AlphaFoldDB" id="A0A081BYU8"/>
<keyword evidence="5" id="KW-0378">Hydrolase</keyword>
<accession>A0A081BYU8</accession>
<name>A0A081BYU8_VECG1</name>
<dbReference type="SUPFAM" id="SSF56655">
    <property type="entry name" value="Carbohydrate phosphatase"/>
    <property type="match status" value="1"/>
</dbReference>
<dbReference type="Gene3D" id="3.40.190.80">
    <property type="match status" value="1"/>
</dbReference>
<comment type="cofactor">
    <cofactor evidence="1 10">
        <name>Mg(2+)</name>
        <dbReference type="ChEBI" id="CHEBI:18420"/>
    </cofactor>
</comment>
<feature type="binding site" evidence="10">
    <location>
        <position position="131"/>
    </location>
    <ligand>
        <name>Mg(2+)</name>
        <dbReference type="ChEBI" id="CHEBI:18420"/>
        <label>1</label>
        <note>catalytic</note>
    </ligand>
</feature>
<dbReference type="HOGENOM" id="CLU_033446_1_1_0"/>
<evidence type="ECO:0000256" key="6">
    <source>
        <dbReference type="ARBA" id="ARBA00022842"/>
    </source>
</evidence>
<dbReference type="InterPro" id="IPR006239">
    <property type="entry name" value="DPNP"/>
</dbReference>
<dbReference type="eggNOG" id="COG1218">
    <property type="taxonomic scope" value="Bacteria"/>
</dbReference>
<comment type="catalytic activity">
    <reaction evidence="8">
        <text>adenosine 3',5'-bisphosphate + H2O = AMP + phosphate</text>
        <dbReference type="Rhea" id="RHEA:10040"/>
        <dbReference type="ChEBI" id="CHEBI:15377"/>
        <dbReference type="ChEBI" id="CHEBI:43474"/>
        <dbReference type="ChEBI" id="CHEBI:58343"/>
        <dbReference type="ChEBI" id="CHEBI:456215"/>
        <dbReference type="EC" id="3.1.3.7"/>
    </reaction>
    <physiologicalReaction direction="left-to-right" evidence="8">
        <dbReference type="Rhea" id="RHEA:10041"/>
    </physiologicalReaction>
</comment>
<dbReference type="CDD" id="cd01517">
    <property type="entry name" value="PAP_phosphatase"/>
    <property type="match status" value="1"/>
</dbReference>
<proteinExistence type="inferred from homology"/>
<evidence type="ECO:0000256" key="5">
    <source>
        <dbReference type="ARBA" id="ARBA00022801"/>
    </source>
</evidence>
<evidence type="ECO:0000313" key="11">
    <source>
        <dbReference type="EMBL" id="GAK57503.1"/>
    </source>
</evidence>
<dbReference type="GO" id="GO:0046854">
    <property type="term" value="P:phosphatidylinositol phosphate biosynthetic process"/>
    <property type="evidence" value="ECO:0007669"/>
    <property type="project" value="InterPro"/>
</dbReference>
<comment type="catalytic activity">
    <reaction evidence="7">
        <text>adenosine 2',5'-bisphosphate + H2O = AMP + phosphate</text>
        <dbReference type="Rhea" id="RHEA:77643"/>
        <dbReference type="ChEBI" id="CHEBI:15377"/>
        <dbReference type="ChEBI" id="CHEBI:43474"/>
        <dbReference type="ChEBI" id="CHEBI:194156"/>
        <dbReference type="ChEBI" id="CHEBI:456215"/>
        <dbReference type="EC" id="3.1.3.7"/>
    </reaction>
    <physiologicalReaction direction="left-to-right" evidence="7">
        <dbReference type="Rhea" id="RHEA:77644"/>
    </physiologicalReaction>
</comment>
<evidence type="ECO:0000313" key="12">
    <source>
        <dbReference type="Proteomes" id="UP000030661"/>
    </source>
</evidence>
<gene>
    <name evidence="11" type="ORF">U27_04470</name>
</gene>
<evidence type="ECO:0000256" key="9">
    <source>
        <dbReference type="ARBA" id="ARBA00044484"/>
    </source>
</evidence>
<dbReference type="Proteomes" id="UP000030661">
    <property type="component" value="Unassembled WGS sequence"/>
</dbReference>
<keyword evidence="4 10" id="KW-0479">Metal-binding</keyword>
<dbReference type="STRING" id="1499967.U27_04470"/>
<evidence type="ECO:0000256" key="8">
    <source>
        <dbReference type="ARBA" id="ARBA00044479"/>
    </source>
</evidence>
<dbReference type="Gene3D" id="3.30.540.10">
    <property type="entry name" value="Fructose-1,6-Bisphosphatase, subunit A, domain 1"/>
    <property type="match status" value="1"/>
</dbReference>
<evidence type="ECO:0000256" key="7">
    <source>
        <dbReference type="ARBA" id="ARBA00044466"/>
    </source>
</evidence>
<dbReference type="PANTHER" id="PTHR43200">
    <property type="entry name" value="PHOSPHATASE"/>
    <property type="match status" value="1"/>
</dbReference>
<evidence type="ECO:0000256" key="3">
    <source>
        <dbReference type="ARBA" id="ARBA00012633"/>
    </source>
</evidence>
<dbReference type="GO" id="GO:0008441">
    <property type="term" value="F:3'(2'),5'-bisphosphate nucleotidase activity"/>
    <property type="evidence" value="ECO:0007669"/>
    <property type="project" value="UniProtKB-EC"/>
</dbReference>
<dbReference type="PROSITE" id="PS00629">
    <property type="entry name" value="IMP_1"/>
    <property type="match status" value="1"/>
</dbReference>
<comment type="similarity">
    <text evidence="2">Belongs to the inositol monophosphatase superfamily.</text>
</comment>